<gene>
    <name evidence="2" type="ORF">A2876_01460</name>
</gene>
<evidence type="ECO:0000313" key="2">
    <source>
        <dbReference type="EMBL" id="OGC91759.1"/>
    </source>
</evidence>
<sequence length="272" mass="29559">MELFTETFVSYAGNILPWFAVGTIVAYVIDRSVDIRVIRPFLGKVSLPNILVAKLVGMASPLSIMSALPITGELIRLGAQPLMLFGFLLAERAYDLQSFFIISDLFGLKIAVLNAAVILVSLVVTTWSFRKEKFKFIPHPTRENGDFWRAQGKTLLVVLIGIAVGAILRVVIPLTGLGLAMTSQIGGVITSLVVGFGLYFGTILGNYPVARALADLGMTPAGTMIFLSVSPIFNLVVIMLFLSVVRTKYVLKMIGVYALVSLFLSLLVSVFH</sequence>
<dbReference type="EMBL" id="MEXH01000029">
    <property type="protein sequence ID" value="OGC91759.1"/>
    <property type="molecule type" value="Genomic_DNA"/>
</dbReference>
<evidence type="ECO:0000313" key="3">
    <source>
        <dbReference type="Proteomes" id="UP000178176"/>
    </source>
</evidence>
<evidence type="ECO:0008006" key="4">
    <source>
        <dbReference type="Google" id="ProtNLM"/>
    </source>
</evidence>
<keyword evidence="1" id="KW-1133">Transmembrane helix</keyword>
<feature type="transmembrane region" description="Helical" evidence="1">
    <location>
        <begin position="106"/>
        <end position="129"/>
    </location>
</feature>
<accession>A0A1F4YCS1</accession>
<dbReference type="AlphaFoldDB" id="A0A1F4YCS1"/>
<protein>
    <recommendedName>
        <fullName evidence="4">Permease</fullName>
    </recommendedName>
</protein>
<evidence type="ECO:0000256" key="1">
    <source>
        <dbReference type="SAM" id="Phobius"/>
    </source>
</evidence>
<keyword evidence="1" id="KW-0812">Transmembrane</keyword>
<proteinExistence type="predicted"/>
<organism evidence="2 3">
    <name type="scientific">Candidatus Amesbacteria bacterium RIFCSPHIGHO2_01_FULL_48_32b</name>
    <dbReference type="NCBI Taxonomy" id="1797253"/>
    <lineage>
        <taxon>Bacteria</taxon>
        <taxon>Candidatus Amesiibacteriota</taxon>
    </lineage>
</organism>
<reference evidence="2 3" key="1">
    <citation type="journal article" date="2016" name="Nat. Commun.">
        <title>Thousands of microbial genomes shed light on interconnected biogeochemical processes in an aquifer system.</title>
        <authorList>
            <person name="Anantharaman K."/>
            <person name="Brown C.T."/>
            <person name="Hug L.A."/>
            <person name="Sharon I."/>
            <person name="Castelle C.J."/>
            <person name="Probst A.J."/>
            <person name="Thomas B.C."/>
            <person name="Singh A."/>
            <person name="Wilkins M.J."/>
            <person name="Karaoz U."/>
            <person name="Brodie E.L."/>
            <person name="Williams K.H."/>
            <person name="Hubbard S.S."/>
            <person name="Banfield J.F."/>
        </authorList>
    </citation>
    <scope>NUCLEOTIDE SEQUENCE [LARGE SCALE GENOMIC DNA]</scope>
</reference>
<name>A0A1F4YCS1_9BACT</name>
<feature type="transmembrane region" description="Helical" evidence="1">
    <location>
        <begin position="12"/>
        <end position="29"/>
    </location>
</feature>
<feature type="transmembrane region" description="Helical" evidence="1">
    <location>
        <begin position="184"/>
        <end position="204"/>
    </location>
</feature>
<comment type="caution">
    <text evidence="2">The sequence shown here is derived from an EMBL/GenBank/DDBJ whole genome shotgun (WGS) entry which is preliminary data.</text>
</comment>
<dbReference type="Proteomes" id="UP000178176">
    <property type="component" value="Unassembled WGS sequence"/>
</dbReference>
<feature type="transmembrane region" description="Helical" evidence="1">
    <location>
        <begin position="224"/>
        <end position="242"/>
    </location>
</feature>
<feature type="transmembrane region" description="Helical" evidence="1">
    <location>
        <begin position="154"/>
        <end position="172"/>
    </location>
</feature>
<keyword evidence="1" id="KW-0472">Membrane</keyword>
<feature type="transmembrane region" description="Helical" evidence="1">
    <location>
        <begin position="249"/>
        <end position="271"/>
    </location>
</feature>